<dbReference type="AlphaFoldDB" id="A0A9X2XWJ7"/>
<dbReference type="SUPFAM" id="SSF52833">
    <property type="entry name" value="Thioredoxin-like"/>
    <property type="match status" value="1"/>
</dbReference>
<dbReference type="RefSeq" id="WP_279297411.1">
    <property type="nucleotide sequence ID" value="NZ_JAOTIF010000008.1"/>
</dbReference>
<dbReference type="PROSITE" id="PS51352">
    <property type="entry name" value="THIOREDOXIN_2"/>
    <property type="match status" value="1"/>
</dbReference>
<dbReference type="CDD" id="cd02966">
    <property type="entry name" value="TlpA_like_family"/>
    <property type="match status" value="1"/>
</dbReference>
<evidence type="ECO:0000313" key="4">
    <source>
        <dbReference type="Proteomes" id="UP001155483"/>
    </source>
</evidence>
<proteinExistence type="predicted"/>
<reference evidence="3" key="1">
    <citation type="submission" date="2022-09" db="EMBL/GenBank/DDBJ databases">
        <authorList>
            <person name="Yuan C."/>
            <person name="Ke Z."/>
        </authorList>
    </citation>
    <scope>NUCLEOTIDE SEQUENCE</scope>
    <source>
        <strain evidence="3">LB-8</strain>
    </source>
</reference>
<keyword evidence="1" id="KW-0676">Redox-active center</keyword>
<dbReference type="InterPro" id="IPR017937">
    <property type="entry name" value="Thioredoxin_CS"/>
</dbReference>
<evidence type="ECO:0000256" key="1">
    <source>
        <dbReference type="ARBA" id="ARBA00023284"/>
    </source>
</evidence>
<dbReference type="InterPro" id="IPR050553">
    <property type="entry name" value="Thioredoxin_ResA/DsbE_sf"/>
</dbReference>
<organism evidence="3 4">
    <name type="scientific">Paraflavisolibacter caeni</name>
    <dbReference type="NCBI Taxonomy" id="2982496"/>
    <lineage>
        <taxon>Bacteria</taxon>
        <taxon>Pseudomonadati</taxon>
        <taxon>Bacteroidota</taxon>
        <taxon>Chitinophagia</taxon>
        <taxon>Chitinophagales</taxon>
        <taxon>Chitinophagaceae</taxon>
        <taxon>Paraflavisolibacter</taxon>
    </lineage>
</organism>
<feature type="domain" description="Thioredoxin" evidence="2">
    <location>
        <begin position="42"/>
        <end position="180"/>
    </location>
</feature>
<dbReference type="EMBL" id="JAOTIF010000008">
    <property type="protein sequence ID" value="MCU7549972.1"/>
    <property type="molecule type" value="Genomic_DNA"/>
</dbReference>
<protein>
    <submittedName>
        <fullName evidence="3">TlpA family protein disulfide reductase</fullName>
    </submittedName>
</protein>
<dbReference type="Gene3D" id="3.40.30.10">
    <property type="entry name" value="Glutaredoxin"/>
    <property type="match status" value="1"/>
</dbReference>
<dbReference type="PANTHER" id="PTHR42852">
    <property type="entry name" value="THIOL:DISULFIDE INTERCHANGE PROTEIN DSBE"/>
    <property type="match status" value="1"/>
</dbReference>
<dbReference type="InterPro" id="IPR036249">
    <property type="entry name" value="Thioredoxin-like_sf"/>
</dbReference>
<dbReference type="GO" id="GO:0016209">
    <property type="term" value="F:antioxidant activity"/>
    <property type="evidence" value="ECO:0007669"/>
    <property type="project" value="InterPro"/>
</dbReference>
<evidence type="ECO:0000259" key="2">
    <source>
        <dbReference type="PROSITE" id="PS51352"/>
    </source>
</evidence>
<dbReference type="PROSITE" id="PS00194">
    <property type="entry name" value="THIOREDOXIN_1"/>
    <property type="match status" value="1"/>
</dbReference>
<name>A0A9X2XWJ7_9BACT</name>
<accession>A0A9X2XWJ7</accession>
<evidence type="ECO:0000313" key="3">
    <source>
        <dbReference type="EMBL" id="MCU7549972.1"/>
    </source>
</evidence>
<dbReference type="InterPro" id="IPR013766">
    <property type="entry name" value="Thioredoxin_domain"/>
</dbReference>
<dbReference type="Pfam" id="PF00578">
    <property type="entry name" value="AhpC-TSA"/>
    <property type="match status" value="1"/>
</dbReference>
<dbReference type="GO" id="GO:0016491">
    <property type="term" value="F:oxidoreductase activity"/>
    <property type="evidence" value="ECO:0007669"/>
    <property type="project" value="InterPro"/>
</dbReference>
<comment type="caution">
    <text evidence="3">The sequence shown here is derived from an EMBL/GenBank/DDBJ whole genome shotgun (WGS) entry which is preliminary data.</text>
</comment>
<reference evidence="3" key="2">
    <citation type="submission" date="2023-04" db="EMBL/GenBank/DDBJ databases">
        <title>Paracnuella aquatica gen. nov., sp. nov., a member of the family Chitinophagaceae isolated from a hot spring.</title>
        <authorList>
            <person name="Wang C."/>
        </authorList>
    </citation>
    <scope>NUCLEOTIDE SEQUENCE</scope>
    <source>
        <strain evidence="3">LB-8</strain>
    </source>
</reference>
<dbReference type="PANTHER" id="PTHR42852:SF13">
    <property type="entry name" value="PROTEIN DIPZ"/>
    <property type="match status" value="1"/>
</dbReference>
<dbReference type="InterPro" id="IPR000866">
    <property type="entry name" value="AhpC/TSA"/>
</dbReference>
<dbReference type="Proteomes" id="UP001155483">
    <property type="component" value="Unassembled WGS sequence"/>
</dbReference>
<sequence length="187" mass="21458">MRFILSVLFLLGSFISLGQKPSFSKPSINLDIDSLFEARKKEAIGKPFPVFKATNETEKINNEILKGKVVLINFWFEGCPPCMAEMDALNELYQRLKNNKDFEFISFTMDQADAIKRVRQKFKLQFKVFHLKDEECNRLNQAFGYPTSIVLDRSGKITYLVSGGATDKDKAREFILTKLLSEITKVL</sequence>
<gene>
    <name evidence="3" type="ORF">OCK74_12640</name>
</gene>
<keyword evidence="4" id="KW-1185">Reference proteome</keyword>